<dbReference type="PANTHER" id="PTHR47331">
    <property type="entry name" value="PHD-TYPE DOMAIN-CONTAINING PROTEIN"/>
    <property type="match status" value="1"/>
</dbReference>
<dbReference type="PANTHER" id="PTHR47331:SF4">
    <property type="entry name" value="PEPTIDASE S1 DOMAIN-CONTAINING PROTEIN"/>
    <property type="match status" value="1"/>
</dbReference>
<dbReference type="InterPro" id="IPR008042">
    <property type="entry name" value="Retrotrans_Pao"/>
</dbReference>
<dbReference type="AlphaFoldDB" id="A0A0A9YG75"/>
<evidence type="ECO:0000313" key="1">
    <source>
        <dbReference type="EMBL" id="JAG31189.1"/>
    </source>
</evidence>
<dbReference type="InterPro" id="IPR005312">
    <property type="entry name" value="DUF1759"/>
</dbReference>
<name>A0A0A9YG75_LYGHE</name>
<organism evidence="1">
    <name type="scientific">Lygus hesperus</name>
    <name type="common">Western plant bug</name>
    <dbReference type="NCBI Taxonomy" id="30085"/>
    <lineage>
        <taxon>Eukaryota</taxon>
        <taxon>Metazoa</taxon>
        <taxon>Ecdysozoa</taxon>
        <taxon>Arthropoda</taxon>
        <taxon>Hexapoda</taxon>
        <taxon>Insecta</taxon>
        <taxon>Pterygota</taxon>
        <taxon>Neoptera</taxon>
        <taxon>Paraneoptera</taxon>
        <taxon>Hemiptera</taxon>
        <taxon>Heteroptera</taxon>
        <taxon>Panheteroptera</taxon>
        <taxon>Cimicomorpha</taxon>
        <taxon>Miridae</taxon>
        <taxon>Mirini</taxon>
        <taxon>Lygus</taxon>
    </lineage>
</organism>
<dbReference type="InterPro" id="IPR043502">
    <property type="entry name" value="DNA/RNA_pol_sf"/>
</dbReference>
<dbReference type="SUPFAM" id="SSF56672">
    <property type="entry name" value="DNA/RNA polymerases"/>
    <property type="match status" value="1"/>
</dbReference>
<dbReference type="EMBL" id="GBHO01012415">
    <property type="protein sequence ID" value="JAG31189.1"/>
    <property type="molecule type" value="Transcribed_RNA"/>
</dbReference>
<reference evidence="1" key="2">
    <citation type="submission" date="2014-07" db="EMBL/GenBank/DDBJ databases">
        <authorList>
            <person name="Hull J."/>
        </authorList>
    </citation>
    <scope>NUCLEOTIDE SEQUENCE</scope>
</reference>
<feature type="non-terminal residue" evidence="1">
    <location>
        <position position="1008"/>
    </location>
</feature>
<dbReference type="Pfam" id="PF03564">
    <property type="entry name" value="DUF1759"/>
    <property type="match status" value="1"/>
</dbReference>
<proteinExistence type="predicted"/>
<protein>
    <submittedName>
        <fullName evidence="1">Uncharacterized protein</fullName>
    </submittedName>
</protein>
<dbReference type="Pfam" id="PF05380">
    <property type="entry name" value="Peptidase_A17"/>
    <property type="match status" value="1"/>
</dbReference>
<reference evidence="1" key="1">
    <citation type="journal article" date="2014" name="PLoS ONE">
        <title>Transcriptome-Based Identification of ABC Transporters in the Western Tarnished Plant Bug Lygus hesperus.</title>
        <authorList>
            <person name="Hull J.J."/>
            <person name="Chaney K."/>
            <person name="Geib S.M."/>
            <person name="Fabrick J.A."/>
            <person name="Brent C.S."/>
            <person name="Walsh D."/>
            <person name="Lavine L.C."/>
        </authorList>
    </citation>
    <scope>NUCLEOTIDE SEQUENCE</scope>
</reference>
<dbReference type="GO" id="GO:0071897">
    <property type="term" value="P:DNA biosynthetic process"/>
    <property type="evidence" value="ECO:0007669"/>
    <property type="project" value="UniProtKB-ARBA"/>
</dbReference>
<feature type="non-terminal residue" evidence="1">
    <location>
        <position position="1"/>
    </location>
</feature>
<gene>
    <name evidence="1" type="ORF">CM83_26578</name>
</gene>
<sequence length="1008" mass="113560">DSCLVAKNSDILSSLEMEEVKEKEFNVEQDKVDEYLITYFKYKTAVDKIVSSTDVEDIRSVSGGSVASSRSSPVHKCKYKLPILQLKKFGGDLRDWLPFWSQFSKFDEDENIDNVDKLGYLTQCMIENSPAKELVDSYPATGTMYPSVVKALKERFGRSDLLTEFYIRELLKLIIQNTNSRDKLSVSILYDRLQCHLRNLETLGVASDNCAPILMPLVSSCLPEEMLKVWERNCAPNVKRTNPDASSKDFLDNLLVFLRVEVEGEQKVELARTGFGLSQSSTGAQHRSGNQKKELKELKVPTAAGLLTEAKPSVSGCIFCGGSHSPQDCKVAQDMSLEKRREKISSGRACFCCLQRNHTANRCKRRPRCVVCKRGHFVLMCDKLPTAENVTSPKPSPPVSKDETLAAVVNRCSVLMQTLVVIVRGSNGYTRKARLLIDSASHRSYMLSKTAVEMGYTPCREEMIQHSLFGGATTGVVNHNIYQLYLSRLDHDYHCNFEVLEQSKICGQISPVVEGPWIEELAGHNVELSDTNSATDIEILVGADIAAKLWTGKRIPLSSGLVAMETKLGWTLSGKVPDVLHSSLVTSHETLATVVTSMLSKEATITDLWTLDTLGITDPSERTSRAEIEAATQEHFRSTVSVTENSRFEVHLPWVENHPPLPDNYQPSLKRLHGTVRKLKAGGHYEAYQGILDEWLTDEVIEEVPPDELDFPCHYLPHRHVVKMNSTTPVRPVFDASSRENRNPSLNMCLEKGPNLIEKIPTVLARFRLKKVGVVGDIRRAFLQIGVCERDRNFLRFLWLDQNGALKHYRHRRVVFGVSPSPFLLESCIKFHLDNTLAMCEEGKLDWPIDFIDLLANSYYVDNCLASLDDVQQAVEFIDVASKVMAERQFELRGWELSGEVNSSVPTNVLGLLWHKTDDVLAVNFDSLMSVNTEKVTKKVMLSAAHRIFDPIGLFCAVALIPKLLVQRTWELGLTWEQEVCENLRMEFLDWFQDVPQLAEVKVPRWIA</sequence>
<accession>A0A0A9YG75</accession>